<dbReference type="GO" id="GO:0012505">
    <property type="term" value="C:endomembrane system"/>
    <property type="evidence" value="ECO:0007669"/>
    <property type="project" value="TreeGrafter"/>
</dbReference>
<proteinExistence type="predicted"/>
<dbReference type="EMBL" id="AMZH03005853">
    <property type="protein sequence ID" value="RRT65323.1"/>
    <property type="molecule type" value="Genomic_DNA"/>
</dbReference>
<sequence length="95" mass="10461">MFHWQLNKVLLPNPFDRPHALFMLEISGIEGEDQVSVVPLDEPLDIDCDAACLDKELKDLANWMGGSYVGTIKSQDGKLTVPLATGSTLNLHVVK</sequence>
<dbReference type="InterPro" id="IPR056696">
    <property type="entry name" value="DUF7794"/>
</dbReference>
<evidence type="ECO:0000313" key="3">
    <source>
        <dbReference type="Proteomes" id="UP000287651"/>
    </source>
</evidence>
<organism evidence="2 3">
    <name type="scientific">Ensete ventricosum</name>
    <name type="common">Abyssinian banana</name>
    <name type="synonym">Musa ensete</name>
    <dbReference type="NCBI Taxonomy" id="4639"/>
    <lineage>
        <taxon>Eukaryota</taxon>
        <taxon>Viridiplantae</taxon>
        <taxon>Streptophyta</taxon>
        <taxon>Embryophyta</taxon>
        <taxon>Tracheophyta</taxon>
        <taxon>Spermatophyta</taxon>
        <taxon>Magnoliopsida</taxon>
        <taxon>Liliopsida</taxon>
        <taxon>Zingiberales</taxon>
        <taxon>Musaceae</taxon>
        <taxon>Ensete</taxon>
    </lineage>
</organism>
<comment type="caution">
    <text evidence="2">The sequence shown here is derived from an EMBL/GenBank/DDBJ whole genome shotgun (WGS) entry which is preliminary data.</text>
</comment>
<name>A0A444G7S8_ENSVE</name>
<feature type="non-terminal residue" evidence="2">
    <location>
        <position position="95"/>
    </location>
</feature>
<evidence type="ECO:0000259" key="1">
    <source>
        <dbReference type="Pfam" id="PF25070"/>
    </source>
</evidence>
<accession>A0A444G7S8</accession>
<dbReference type="Proteomes" id="UP000287651">
    <property type="component" value="Unassembled WGS sequence"/>
</dbReference>
<dbReference type="Pfam" id="PF25070">
    <property type="entry name" value="DUF7794"/>
    <property type="match status" value="1"/>
</dbReference>
<gene>
    <name evidence="2" type="ORF">B296_00036919</name>
</gene>
<evidence type="ECO:0000313" key="2">
    <source>
        <dbReference type="EMBL" id="RRT65323.1"/>
    </source>
</evidence>
<dbReference type="PANTHER" id="PTHR37735:SF1">
    <property type="entry name" value="OS08G0567000 PROTEIN"/>
    <property type="match status" value="1"/>
</dbReference>
<dbReference type="AlphaFoldDB" id="A0A444G7S8"/>
<dbReference type="PANTHER" id="PTHR37735">
    <property type="entry name" value="OS08G0567000 PROTEIN"/>
    <property type="match status" value="1"/>
</dbReference>
<protein>
    <recommendedName>
        <fullName evidence="1">DUF7794 domain-containing protein</fullName>
    </recommendedName>
</protein>
<reference evidence="2 3" key="1">
    <citation type="journal article" date="2014" name="Agronomy (Basel)">
        <title>A Draft Genome Sequence for Ensete ventricosum, the Drought-Tolerant Tree Against Hunger.</title>
        <authorList>
            <person name="Harrison J."/>
            <person name="Moore K.A."/>
            <person name="Paszkiewicz K."/>
            <person name="Jones T."/>
            <person name="Grant M."/>
            <person name="Ambacheew D."/>
            <person name="Muzemil S."/>
            <person name="Studholme D.J."/>
        </authorList>
    </citation>
    <scope>NUCLEOTIDE SEQUENCE [LARGE SCALE GENOMIC DNA]</scope>
</reference>
<feature type="domain" description="DUF7794" evidence="1">
    <location>
        <begin position="30"/>
        <end position="95"/>
    </location>
</feature>